<evidence type="ECO:0000313" key="3">
    <source>
        <dbReference type="EMBL" id="NHK27516.1"/>
    </source>
</evidence>
<feature type="signal peptide" evidence="2">
    <location>
        <begin position="1"/>
        <end position="31"/>
    </location>
</feature>
<dbReference type="InterPro" id="IPR011990">
    <property type="entry name" value="TPR-like_helical_dom_sf"/>
</dbReference>
<dbReference type="EMBL" id="VCJR02000001">
    <property type="protein sequence ID" value="NHK27516.1"/>
    <property type="molecule type" value="Genomic_DNA"/>
</dbReference>
<keyword evidence="2" id="KW-0732">Signal</keyword>
<name>A0ABX0HHE0_9PROT</name>
<dbReference type="PANTHER" id="PTHR13891:SF1">
    <property type="entry name" value="CYTOCHROME C OXIDASE ASSEMBLY FACTOR 7"/>
    <property type="match status" value="1"/>
</dbReference>
<gene>
    <name evidence="3" type="ORF">FF098_006330</name>
</gene>
<comment type="caution">
    <text evidence="3">The sequence shown here is derived from an EMBL/GenBank/DDBJ whole genome shotgun (WGS) entry which is preliminary data.</text>
</comment>
<keyword evidence="4" id="KW-1185">Reference proteome</keyword>
<organism evidence="3 4">
    <name type="scientific">Aquisalinus luteolus</name>
    <dbReference type="NCBI Taxonomy" id="1566827"/>
    <lineage>
        <taxon>Bacteria</taxon>
        <taxon>Pseudomonadati</taxon>
        <taxon>Pseudomonadota</taxon>
        <taxon>Alphaproteobacteria</taxon>
        <taxon>Parvularculales</taxon>
        <taxon>Parvularculaceae</taxon>
        <taxon>Aquisalinus</taxon>
    </lineage>
</organism>
<protein>
    <submittedName>
        <fullName evidence="3">Sel1 repeat family protein</fullName>
    </submittedName>
</protein>
<feature type="chain" id="PRO_5045066897" evidence="2">
    <location>
        <begin position="32"/>
        <end position="453"/>
    </location>
</feature>
<evidence type="ECO:0000313" key="4">
    <source>
        <dbReference type="Proteomes" id="UP000818603"/>
    </source>
</evidence>
<dbReference type="InterPro" id="IPR040239">
    <property type="entry name" value="HcpB-like"/>
</dbReference>
<dbReference type="RefSeq" id="WP_155138530.1">
    <property type="nucleotide sequence ID" value="NZ_BMGZ01000001.1"/>
</dbReference>
<feature type="region of interest" description="Disordered" evidence="1">
    <location>
        <begin position="181"/>
        <end position="217"/>
    </location>
</feature>
<feature type="compositionally biased region" description="Low complexity" evidence="1">
    <location>
        <begin position="181"/>
        <end position="210"/>
    </location>
</feature>
<dbReference type="Proteomes" id="UP000818603">
    <property type="component" value="Unassembled WGS sequence"/>
</dbReference>
<dbReference type="SUPFAM" id="SSF81901">
    <property type="entry name" value="HCP-like"/>
    <property type="match status" value="1"/>
</dbReference>
<evidence type="ECO:0000256" key="2">
    <source>
        <dbReference type="SAM" id="SignalP"/>
    </source>
</evidence>
<evidence type="ECO:0000256" key="1">
    <source>
        <dbReference type="SAM" id="MobiDB-lite"/>
    </source>
</evidence>
<accession>A0ABX0HHE0</accession>
<dbReference type="PANTHER" id="PTHR13891">
    <property type="entry name" value="CYTOCHROME C OXIDASE ASSEMBLY FACTOR 7"/>
    <property type="match status" value="1"/>
</dbReference>
<proteinExistence type="predicted"/>
<reference evidence="3 4" key="1">
    <citation type="submission" date="2020-02" db="EMBL/GenBank/DDBJ databases">
        <title>Genome sequence of Parvularcula flava strain NH6-79.</title>
        <authorList>
            <person name="Abdul Karim M.H."/>
            <person name="Lam M.Q."/>
            <person name="Chen S.J."/>
            <person name="Yahya A."/>
            <person name="Shahir S."/>
            <person name="Shamsir M.S."/>
            <person name="Chong C.S."/>
        </authorList>
    </citation>
    <scope>NUCLEOTIDE SEQUENCE [LARGE SCALE GENOMIC DNA]</scope>
    <source>
        <strain evidence="3 4">NH6-79</strain>
    </source>
</reference>
<dbReference type="Gene3D" id="1.25.40.10">
    <property type="entry name" value="Tetratricopeptide repeat domain"/>
    <property type="match status" value="1"/>
</dbReference>
<sequence length="453" mass="49173">MKTDRSCPPRAVALALLAAMCFGLASMPDAAAEDADALYAEAQIKAGTDEAKFLLKKACELDHVEACKAYASEMNVAIFFGDDLSTQEQFWAYGRACDLGDGEACVLLGNARTPIGMFGADRNPENWAGAVAAYKRACEEHEIAEACAKLSDVLSHGSNPERDASAGRAYRQRACEMGYETSCGSSTSAPSGSGNASTPAEPATTTSRSARMPEPQTPTRAYVDEALMDQLLKLYDSDWGSLILSTKADFDVVSAGIIADNQVSDEEYDLIQEIMYRYDRPGASTDPIRLRWTGTEDAVRNEGRLMNIFVHRTFRQNVRFEELQALLDFEPVDLAWNDADRPGTLRQLFETSLQSPAMAETVKPVISAEVAKLAAASTVENAYKPFRGLVMDGMNVINEFEGDDNAALRTLFHDAIEDGVAGSPVTIPRFLYNWIDPVLGIAPPPSANTATQN</sequence>